<feature type="domain" description="Ig-like" evidence="7">
    <location>
        <begin position="30"/>
        <end position="131"/>
    </location>
</feature>
<keyword evidence="1 6" id="KW-0732">Signal</keyword>
<proteinExistence type="predicted"/>
<keyword evidence="2" id="KW-0677">Repeat</keyword>
<evidence type="ECO:0000313" key="9">
    <source>
        <dbReference type="Proteomes" id="UP000271974"/>
    </source>
</evidence>
<dbReference type="GO" id="GO:0043005">
    <property type="term" value="C:neuron projection"/>
    <property type="evidence" value="ECO:0007669"/>
    <property type="project" value="TreeGrafter"/>
</dbReference>
<dbReference type="PANTHER" id="PTHR12231:SF253">
    <property type="entry name" value="DPR-INTERACTING PROTEIN ETA, ISOFORM B-RELATED"/>
    <property type="match status" value="1"/>
</dbReference>
<dbReference type="InterPro" id="IPR003599">
    <property type="entry name" value="Ig_sub"/>
</dbReference>
<feature type="signal peptide" evidence="6">
    <location>
        <begin position="1"/>
        <end position="21"/>
    </location>
</feature>
<dbReference type="OrthoDB" id="10012075at2759"/>
<dbReference type="InterPro" id="IPR013783">
    <property type="entry name" value="Ig-like_fold"/>
</dbReference>
<dbReference type="SUPFAM" id="SSF48726">
    <property type="entry name" value="Immunoglobulin"/>
    <property type="match status" value="2"/>
</dbReference>
<dbReference type="EMBL" id="RQTK01000129">
    <property type="protein sequence ID" value="RUS86753.1"/>
    <property type="molecule type" value="Genomic_DNA"/>
</dbReference>
<dbReference type="Proteomes" id="UP000271974">
    <property type="component" value="Unassembled WGS sequence"/>
</dbReference>
<dbReference type="InterPro" id="IPR036179">
    <property type="entry name" value="Ig-like_dom_sf"/>
</dbReference>
<gene>
    <name evidence="8" type="ORF">EGW08_005476</name>
</gene>
<dbReference type="Pfam" id="PF13927">
    <property type="entry name" value="Ig_3"/>
    <property type="match status" value="1"/>
</dbReference>
<dbReference type="InterPro" id="IPR051170">
    <property type="entry name" value="Neural/epithelial_adhesion"/>
</dbReference>
<keyword evidence="9" id="KW-1185">Reference proteome</keyword>
<keyword evidence="3" id="KW-1015">Disulfide bond</keyword>
<dbReference type="AlphaFoldDB" id="A0A3S1BEZ8"/>
<feature type="region of interest" description="Disordered" evidence="5">
    <location>
        <begin position="343"/>
        <end position="379"/>
    </location>
</feature>
<sequence length="455" mass="50855">MMLPACVQFSLLNLIGSLAVAAVDYSKEDRRVIDQTPMTIRVITGQTASLPCTVDPRYTEQHADQYKVIWVNPVETAISIQDRRILNDDRMSVERPFLRDWNLHIRNVSLTDKGVYKCQINTRPVGTKRVELIVHEPPSITDHTKPSDIERPEKDTIELFCNATGTPPPEITWYRLNRRTNGVREIPKYSLVEGDPIRHRQSKYSCSMLLQTQPYSSPLYIFPHGTDAPEIHLPNSRLGQYLGKDTILECEVNAFPLGTVLWRHRNRPMSNTLTSEVNLYNKLDDSVILSLRLQQISKEDLGTYECYADNSLGVTTKSMTLYEIPPRRSSSTTTTTQVVNVWGKNHQGNGDRSGANSMYHRHRDGNESGGNGKGKNSGLVRDHQQANLYGAQVDSNDGALGQNGGRNYAPSEGGSKYTGVIDNDNNPQNASPTTKCVVLVYTVATFSLLAITSAF</sequence>
<dbReference type="SMART" id="SM00408">
    <property type="entry name" value="IGc2"/>
    <property type="match status" value="2"/>
</dbReference>
<feature type="domain" description="Ig-like" evidence="7">
    <location>
        <begin position="138"/>
        <end position="216"/>
    </location>
</feature>
<accession>A0A3S1BEZ8</accession>
<dbReference type="InterPro" id="IPR013106">
    <property type="entry name" value="Ig_V-set"/>
</dbReference>
<dbReference type="InterPro" id="IPR003598">
    <property type="entry name" value="Ig_sub2"/>
</dbReference>
<evidence type="ECO:0000259" key="7">
    <source>
        <dbReference type="PROSITE" id="PS50835"/>
    </source>
</evidence>
<evidence type="ECO:0000256" key="1">
    <source>
        <dbReference type="ARBA" id="ARBA00022729"/>
    </source>
</evidence>
<evidence type="ECO:0000256" key="4">
    <source>
        <dbReference type="ARBA" id="ARBA00023319"/>
    </source>
</evidence>
<feature type="compositionally biased region" description="Polar residues" evidence="5">
    <location>
        <begin position="346"/>
        <end position="356"/>
    </location>
</feature>
<evidence type="ECO:0000313" key="8">
    <source>
        <dbReference type="EMBL" id="RUS86753.1"/>
    </source>
</evidence>
<dbReference type="Pfam" id="PF07679">
    <property type="entry name" value="I-set"/>
    <property type="match status" value="1"/>
</dbReference>
<dbReference type="InterPro" id="IPR013098">
    <property type="entry name" value="Ig_I-set"/>
</dbReference>
<evidence type="ECO:0000256" key="6">
    <source>
        <dbReference type="SAM" id="SignalP"/>
    </source>
</evidence>
<organism evidence="8 9">
    <name type="scientific">Elysia chlorotica</name>
    <name type="common">Eastern emerald elysia</name>
    <name type="synonym">Sea slug</name>
    <dbReference type="NCBI Taxonomy" id="188477"/>
    <lineage>
        <taxon>Eukaryota</taxon>
        <taxon>Metazoa</taxon>
        <taxon>Spiralia</taxon>
        <taxon>Lophotrochozoa</taxon>
        <taxon>Mollusca</taxon>
        <taxon>Gastropoda</taxon>
        <taxon>Heterobranchia</taxon>
        <taxon>Euthyneura</taxon>
        <taxon>Panpulmonata</taxon>
        <taxon>Sacoglossa</taxon>
        <taxon>Placobranchoidea</taxon>
        <taxon>Plakobranchidae</taxon>
        <taxon>Elysia</taxon>
    </lineage>
</organism>
<feature type="chain" id="PRO_5018746797" description="Ig-like domain-containing protein" evidence="6">
    <location>
        <begin position="22"/>
        <end position="455"/>
    </location>
</feature>
<dbReference type="SMART" id="SM00409">
    <property type="entry name" value="IG"/>
    <property type="match status" value="2"/>
</dbReference>
<reference evidence="8 9" key="1">
    <citation type="submission" date="2019-01" db="EMBL/GenBank/DDBJ databases">
        <title>A draft genome assembly of the solar-powered sea slug Elysia chlorotica.</title>
        <authorList>
            <person name="Cai H."/>
            <person name="Li Q."/>
            <person name="Fang X."/>
            <person name="Li J."/>
            <person name="Curtis N.E."/>
            <person name="Altenburger A."/>
            <person name="Shibata T."/>
            <person name="Feng M."/>
            <person name="Maeda T."/>
            <person name="Schwartz J.A."/>
            <person name="Shigenobu S."/>
            <person name="Lundholm N."/>
            <person name="Nishiyama T."/>
            <person name="Yang H."/>
            <person name="Hasebe M."/>
            <person name="Li S."/>
            <person name="Pierce S.K."/>
            <person name="Wang J."/>
        </authorList>
    </citation>
    <scope>NUCLEOTIDE SEQUENCE [LARGE SCALE GENOMIC DNA]</scope>
    <source>
        <strain evidence="8">EC2010</strain>
        <tissue evidence="8">Whole organism of an adult</tissue>
    </source>
</reference>
<dbReference type="Gene3D" id="2.60.40.10">
    <property type="entry name" value="Immunoglobulins"/>
    <property type="match status" value="3"/>
</dbReference>
<evidence type="ECO:0000256" key="2">
    <source>
        <dbReference type="ARBA" id="ARBA00022737"/>
    </source>
</evidence>
<comment type="caution">
    <text evidence="8">The sequence shown here is derived from an EMBL/GenBank/DDBJ whole genome shotgun (WGS) entry which is preliminary data.</text>
</comment>
<feature type="domain" description="Ig-like" evidence="7">
    <location>
        <begin position="229"/>
        <end position="322"/>
    </location>
</feature>
<dbReference type="PROSITE" id="PS50835">
    <property type="entry name" value="IG_LIKE"/>
    <property type="match status" value="3"/>
</dbReference>
<evidence type="ECO:0000256" key="5">
    <source>
        <dbReference type="SAM" id="MobiDB-lite"/>
    </source>
</evidence>
<evidence type="ECO:0000256" key="3">
    <source>
        <dbReference type="ARBA" id="ARBA00023157"/>
    </source>
</evidence>
<dbReference type="InterPro" id="IPR007110">
    <property type="entry name" value="Ig-like_dom"/>
</dbReference>
<protein>
    <recommendedName>
        <fullName evidence="7">Ig-like domain-containing protein</fullName>
    </recommendedName>
</protein>
<feature type="compositionally biased region" description="Polar residues" evidence="5">
    <location>
        <begin position="423"/>
        <end position="432"/>
    </location>
</feature>
<dbReference type="Pfam" id="PF07686">
    <property type="entry name" value="V-set"/>
    <property type="match status" value="1"/>
</dbReference>
<dbReference type="PANTHER" id="PTHR12231">
    <property type="entry name" value="CTX-RELATED TYPE I TRANSMEMBRANE PROTEIN"/>
    <property type="match status" value="1"/>
</dbReference>
<keyword evidence="4" id="KW-0393">Immunoglobulin domain</keyword>
<dbReference type="STRING" id="188477.A0A3S1BEZ8"/>
<name>A0A3S1BEZ8_ELYCH</name>
<feature type="region of interest" description="Disordered" evidence="5">
    <location>
        <begin position="393"/>
        <end position="432"/>
    </location>
</feature>